<sequence>MSQVRDILQQGERFEAFIPGFLARAPQLEMATAVESALAAHEALVVEAETGTGKTLAYLVPALLSEGPTIISTGTKSLQDQLFFKDVPVVLKALGVRRRVALLKGRANYLCPYRLALHIEEGRFLARETAEQLQVVARWAGRTATGDLAELQELPEDAPVWPWVTSTADNCLGQDCPNYSECPVIQARQRAQEADLVVVNHHLFFADAALKGEGVSDLLPSANAVIFDEAHQLPDVAATFFGESLSARQITELGRDVLSEAGHTAADLQALNSLTAALERATADLRLALGDEGRRAPWQDVAHLKAVQEAVDGLLARLEELDAMVAPLQKASRGMDNCVRRSRELLNSLGRLTRAEDPAQVYWFENFRRTFMLHATPLAVAEAFGAHRARHQCAWVFTSATLSVAGNFSHFLDRLGLDQARTLRLASPFDFRRQAVLYVPENLPMPESPDYTRAVVDTMLPVIEAAKGRTFFLFTSHRALREAAALLRDRLPFPLLVQGEAGRRQLLEQFRGLGNAVLLGAASFWEGIDVRGDALSCVIIDKLPFGSPGDPVAAARIDNIRKQGGQPFRDFQLPQAVLTLRQGAGRLIRDPQDRGLLVVADPRIVNRSYGKLFLDSLPGMTRTRKLEVVQRFFRMLEQTSPALPEQRQDSDETDRH</sequence>
<dbReference type="GO" id="GO:0003677">
    <property type="term" value="F:DNA binding"/>
    <property type="evidence" value="ECO:0007669"/>
    <property type="project" value="UniProtKB-KW"/>
</dbReference>
<feature type="domain" description="Helicase ATP-binding" evidence="11">
    <location>
        <begin position="13"/>
        <end position="284"/>
    </location>
</feature>
<dbReference type="AlphaFoldDB" id="A0A0B4XQZ7"/>
<dbReference type="InterPro" id="IPR010614">
    <property type="entry name" value="RAD3-like_helicase_DEAD"/>
</dbReference>
<evidence type="ECO:0000256" key="2">
    <source>
        <dbReference type="ARBA" id="ARBA00022741"/>
    </source>
</evidence>
<dbReference type="GO" id="GO:0005524">
    <property type="term" value="F:ATP binding"/>
    <property type="evidence" value="ECO:0007669"/>
    <property type="project" value="UniProtKB-KW"/>
</dbReference>
<keyword evidence="5" id="KW-0067">ATP-binding</keyword>
<dbReference type="RefSeq" id="WP_008736687.1">
    <property type="nucleotide sequence ID" value="NZ_CP004387.1"/>
</dbReference>
<evidence type="ECO:0000256" key="9">
    <source>
        <dbReference type="ARBA" id="ARBA00023235"/>
    </source>
</evidence>
<dbReference type="FunFam" id="3.40.50.300:FF:000466">
    <property type="entry name" value="ATP-dependent DNA helicase"/>
    <property type="match status" value="1"/>
</dbReference>
<evidence type="ECO:0000256" key="4">
    <source>
        <dbReference type="ARBA" id="ARBA00022806"/>
    </source>
</evidence>
<keyword evidence="1" id="KW-0479">Metal-binding</keyword>
<comment type="similarity">
    <text evidence="10">Belongs to the helicase family. DinG subfamily.</text>
</comment>
<dbReference type="Pfam" id="PF13307">
    <property type="entry name" value="Helicase_C_2"/>
    <property type="match status" value="1"/>
</dbReference>
<keyword evidence="13" id="KW-1185">Reference proteome</keyword>
<name>A0A0B4XQZ7_9GAMM</name>
<dbReference type="GO" id="GO:0046872">
    <property type="term" value="F:metal ion binding"/>
    <property type="evidence" value="ECO:0007669"/>
    <property type="project" value="UniProtKB-KW"/>
</dbReference>
<gene>
    <name evidence="12" type="ORF">S7S_12255</name>
</gene>
<evidence type="ECO:0000256" key="7">
    <source>
        <dbReference type="ARBA" id="ARBA00023014"/>
    </source>
</evidence>
<evidence type="ECO:0000313" key="12">
    <source>
        <dbReference type="EMBL" id="AJD48863.1"/>
    </source>
</evidence>
<dbReference type="InterPro" id="IPR027417">
    <property type="entry name" value="P-loop_NTPase"/>
</dbReference>
<evidence type="ECO:0000256" key="6">
    <source>
        <dbReference type="ARBA" id="ARBA00023004"/>
    </source>
</evidence>
<dbReference type="GO" id="GO:0006281">
    <property type="term" value="P:DNA repair"/>
    <property type="evidence" value="ECO:0007669"/>
    <property type="project" value="TreeGrafter"/>
</dbReference>
<keyword evidence="6" id="KW-0408">Iron</keyword>
<keyword evidence="4 12" id="KW-0347">Helicase</keyword>
<dbReference type="GO" id="GO:0051536">
    <property type="term" value="F:iron-sulfur cluster binding"/>
    <property type="evidence" value="ECO:0007669"/>
    <property type="project" value="UniProtKB-KW"/>
</dbReference>
<dbReference type="SMART" id="SM00491">
    <property type="entry name" value="HELICc2"/>
    <property type="match status" value="1"/>
</dbReference>
<dbReference type="Pfam" id="PF00270">
    <property type="entry name" value="DEAD"/>
    <property type="match status" value="1"/>
</dbReference>
<dbReference type="InterPro" id="IPR011545">
    <property type="entry name" value="DEAD/DEAH_box_helicase_dom"/>
</dbReference>
<evidence type="ECO:0000256" key="3">
    <source>
        <dbReference type="ARBA" id="ARBA00022801"/>
    </source>
</evidence>
<dbReference type="InterPro" id="IPR045028">
    <property type="entry name" value="DinG/Rad3-like"/>
</dbReference>
<dbReference type="SUPFAM" id="SSF52540">
    <property type="entry name" value="P-loop containing nucleoside triphosphate hydrolases"/>
    <property type="match status" value="1"/>
</dbReference>
<dbReference type="Proteomes" id="UP000006764">
    <property type="component" value="Chromosome"/>
</dbReference>
<dbReference type="Gene3D" id="3.40.50.300">
    <property type="entry name" value="P-loop containing nucleotide triphosphate hydrolases"/>
    <property type="match status" value="2"/>
</dbReference>
<dbReference type="InterPro" id="IPR014013">
    <property type="entry name" value="Helic_SF1/SF2_ATP-bd_DinG/Rad3"/>
</dbReference>
<evidence type="ECO:0000256" key="10">
    <source>
        <dbReference type="ARBA" id="ARBA00038058"/>
    </source>
</evidence>
<dbReference type="Pfam" id="PF06733">
    <property type="entry name" value="DEAD_2"/>
    <property type="match status" value="1"/>
</dbReference>
<keyword evidence="8" id="KW-0238">DNA-binding</keyword>
<proteinExistence type="inferred from homology"/>
<keyword evidence="3" id="KW-0378">Hydrolase</keyword>
<organism evidence="12 13">
    <name type="scientific">Isoalcanivorax pacificus W11-5</name>
    <dbReference type="NCBI Taxonomy" id="391936"/>
    <lineage>
        <taxon>Bacteria</taxon>
        <taxon>Pseudomonadati</taxon>
        <taxon>Pseudomonadota</taxon>
        <taxon>Gammaproteobacteria</taxon>
        <taxon>Oceanospirillales</taxon>
        <taxon>Alcanivoracaceae</taxon>
        <taxon>Isoalcanivorax</taxon>
    </lineage>
</organism>
<dbReference type="STRING" id="391936.S7S_12255"/>
<dbReference type="InterPro" id="IPR006555">
    <property type="entry name" value="ATP-dep_Helicase_C"/>
</dbReference>
<dbReference type="GO" id="GO:0003678">
    <property type="term" value="F:DNA helicase activity"/>
    <property type="evidence" value="ECO:0007669"/>
    <property type="project" value="InterPro"/>
</dbReference>
<dbReference type="PROSITE" id="PS51193">
    <property type="entry name" value="HELICASE_ATP_BIND_2"/>
    <property type="match status" value="1"/>
</dbReference>
<dbReference type="GO" id="GO:0016818">
    <property type="term" value="F:hydrolase activity, acting on acid anhydrides, in phosphorus-containing anhydrides"/>
    <property type="evidence" value="ECO:0007669"/>
    <property type="project" value="InterPro"/>
</dbReference>
<dbReference type="KEGG" id="apac:S7S_12255"/>
<evidence type="ECO:0000256" key="1">
    <source>
        <dbReference type="ARBA" id="ARBA00022723"/>
    </source>
</evidence>
<dbReference type="PANTHER" id="PTHR11472">
    <property type="entry name" value="DNA REPAIR DEAD HELICASE RAD3/XP-D SUBFAMILY MEMBER"/>
    <property type="match status" value="1"/>
</dbReference>
<protein>
    <submittedName>
        <fullName evidence="12">ATP-dependent helicase</fullName>
    </submittedName>
</protein>
<evidence type="ECO:0000256" key="5">
    <source>
        <dbReference type="ARBA" id="ARBA00022840"/>
    </source>
</evidence>
<evidence type="ECO:0000259" key="11">
    <source>
        <dbReference type="PROSITE" id="PS51193"/>
    </source>
</evidence>
<evidence type="ECO:0000313" key="13">
    <source>
        <dbReference type="Proteomes" id="UP000006764"/>
    </source>
</evidence>
<keyword evidence="9" id="KW-0413">Isomerase</keyword>
<reference evidence="12 13" key="1">
    <citation type="journal article" date="2012" name="J. Bacteriol.">
        <title>Genome sequence of an alkane-degrading bacterium, Alcanivorax pacificus type strain W11-5, isolated from deep sea sediment.</title>
        <authorList>
            <person name="Lai Q."/>
            <person name="Shao Z."/>
        </authorList>
    </citation>
    <scope>NUCLEOTIDE SEQUENCE [LARGE SCALE GENOMIC DNA]</scope>
    <source>
        <strain evidence="12 13">W11-5</strain>
    </source>
</reference>
<keyword evidence="7" id="KW-0411">Iron-sulfur</keyword>
<dbReference type="HOGENOM" id="CLU_012117_2_0_6"/>
<keyword evidence="2" id="KW-0547">Nucleotide-binding</keyword>
<dbReference type="EMBL" id="CP004387">
    <property type="protein sequence ID" value="AJD48863.1"/>
    <property type="molecule type" value="Genomic_DNA"/>
</dbReference>
<dbReference type="PANTHER" id="PTHR11472:SF34">
    <property type="entry name" value="REGULATOR OF TELOMERE ELONGATION HELICASE 1"/>
    <property type="match status" value="1"/>
</dbReference>
<accession>A0A0B4XQZ7</accession>
<evidence type="ECO:0000256" key="8">
    <source>
        <dbReference type="ARBA" id="ARBA00023125"/>
    </source>
</evidence>